<evidence type="ECO:0000313" key="2">
    <source>
        <dbReference type="Proteomes" id="UP000029981"/>
    </source>
</evidence>
<name>A0A0A0KRP6_CUCSA</name>
<sequence length="102" mass="11164">MNQLKPIVGRRLTKCFPPVVLLSILSYNRLLPIPSPVFPLCRHLHPRLHAATAASLSPLLISLTLSVATSRRHSNSVFPICSGGPLLHHSQSILLIVHPISQ</sequence>
<dbReference type="Gramene" id="KGN52293">
    <property type="protein sequence ID" value="KGN52293"/>
    <property type="gene ID" value="Csa_5G623570"/>
</dbReference>
<protein>
    <submittedName>
        <fullName evidence="1">Uncharacterized protein</fullName>
    </submittedName>
</protein>
<reference evidence="1 2" key="3">
    <citation type="journal article" date="2010" name="BMC Genomics">
        <title>Transcriptome sequencing and comparative analysis of cucumber flowers with different sex types.</title>
        <authorList>
            <person name="Guo S."/>
            <person name="Zheng Y."/>
            <person name="Joung J.G."/>
            <person name="Liu S."/>
            <person name="Zhang Z."/>
            <person name="Crasta O.R."/>
            <person name="Sobral B.W."/>
            <person name="Xu Y."/>
            <person name="Huang S."/>
            <person name="Fei Z."/>
        </authorList>
    </citation>
    <scope>NUCLEOTIDE SEQUENCE [LARGE SCALE GENOMIC DNA]</scope>
    <source>
        <strain evidence="2">cv. 9930</strain>
    </source>
</reference>
<proteinExistence type="predicted"/>
<evidence type="ECO:0000313" key="1">
    <source>
        <dbReference type="EMBL" id="KGN52293.1"/>
    </source>
</evidence>
<organism evidence="1 2">
    <name type="scientific">Cucumis sativus</name>
    <name type="common">Cucumber</name>
    <dbReference type="NCBI Taxonomy" id="3659"/>
    <lineage>
        <taxon>Eukaryota</taxon>
        <taxon>Viridiplantae</taxon>
        <taxon>Streptophyta</taxon>
        <taxon>Embryophyta</taxon>
        <taxon>Tracheophyta</taxon>
        <taxon>Spermatophyta</taxon>
        <taxon>Magnoliopsida</taxon>
        <taxon>eudicotyledons</taxon>
        <taxon>Gunneridae</taxon>
        <taxon>Pentapetalae</taxon>
        <taxon>rosids</taxon>
        <taxon>fabids</taxon>
        <taxon>Cucurbitales</taxon>
        <taxon>Cucurbitaceae</taxon>
        <taxon>Benincaseae</taxon>
        <taxon>Cucumis</taxon>
    </lineage>
</organism>
<dbReference type="AlphaFoldDB" id="A0A0A0KRP6"/>
<gene>
    <name evidence="1" type="ORF">Csa_5G623570</name>
</gene>
<reference evidence="1 2" key="4">
    <citation type="journal article" date="2011" name="BMC Genomics">
        <title>RNA-Seq improves annotation of protein-coding genes in the cucumber genome.</title>
        <authorList>
            <person name="Li Z."/>
            <person name="Zhang Z."/>
            <person name="Yan P."/>
            <person name="Huang S."/>
            <person name="Fei Z."/>
            <person name="Lin K."/>
        </authorList>
    </citation>
    <scope>NUCLEOTIDE SEQUENCE [LARGE SCALE GENOMIC DNA]</scope>
    <source>
        <strain evidence="2">cv. 9930</strain>
    </source>
</reference>
<reference evidence="1 2" key="2">
    <citation type="journal article" date="2009" name="PLoS ONE">
        <title>An integrated genetic and cytogenetic map of the cucumber genome.</title>
        <authorList>
            <person name="Ren Y."/>
            <person name="Zhang Z."/>
            <person name="Liu J."/>
            <person name="Staub J.E."/>
            <person name="Han Y."/>
            <person name="Cheng Z."/>
            <person name="Li X."/>
            <person name="Lu J."/>
            <person name="Miao H."/>
            <person name="Kang H."/>
            <person name="Xie B."/>
            <person name="Gu X."/>
            <person name="Wang X."/>
            <person name="Du Y."/>
            <person name="Jin W."/>
            <person name="Huang S."/>
        </authorList>
    </citation>
    <scope>NUCLEOTIDE SEQUENCE [LARGE SCALE GENOMIC DNA]</scope>
    <source>
        <strain evidence="2">cv. 9930</strain>
    </source>
</reference>
<reference evidence="1 2" key="1">
    <citation type="journal article" date="2009" name="Nat. Genet.">
        <title>The genome of the cucumber, Cucumis sativus L.</title>
        <authorList>
            <person name="Huang S."/>
            <person name="Li R."/>
            <person name="Zhang Z."/>
            <person name="Li L."/>
            <person name="Gu X."/>
            <person name="Fan W."/>
            <person name="Lucas W.J."/>
            <person name="Wang X."/>
            <person name="Xie B."/>
            <person name="Ni P."/>
            <person name="Ren Y."/>
            <person name="Zhu H."/>
            <person name="Li J."/>
            <person name="Lin K."/>
            <person name="Jin W."/>
            <person name="Fei Z."/>
            <person name="Li G."/>
            <person name="Staub J."/>
            <person name="Kilian A."/>
            <person name="van der Vossen E.A."/>
            <person name="Wu Y."/>
            <person name="Guo J."/>
            <person name="He J."/>
            <person name="Jia Z."/>
            <person name="Ren Y."/>
            <person name="Tian G."/>
            <person name="Lu Y."/>
            <person name="Ruan J."/>
            <person name="Qian W."/>
            <person name="Wang M."/>
            <person name="Huang Q."/>
            <person name="Li B."/>
            <person name="Xuan Z."/>
            <person name="Cao J."/>
            <person name="Asan"/>
            <person name="Wu Z."/>
            <person name="Zhang J."/>
            <person name="Cai Q."/>
            <person name="Bai Y."/>
            <person name="Zhao B."/>
            <person name="Han Y."/>
            <person name="Li Y."/>
            <person name="Li X."/>
            <person name="Wang S."/>
            <person name="Shi Q."/>
            <person name="Liu S."/>
            <person name="Cho W.K."/>
            <person name="Kim J.Y."/>
            <person name="Xu Y."/>
            <person name="Heller-Uszynska K."/>
            <person name="Miao H."/>
            <person name="Cheng Z."/>
            <person name="Zhang S."/>
            <person name="Wu J."/>
            <person name="Yang Y."/>
            <person name="Kang H."/>
            <person name="Li M."/>
            <person name="Liang H."/>
            <person name="Ren X."/>
            <person name="Shi Z."/>
            <person name="Wen M."/>
            <person name="Jian M."/>
            <person name="Yang H."/>
            <person name="Zhang G."/>
            <person name="Yang Z."/>
            <person name="Chen R."/>
            <person name="Liu S."/>
            <person name="Li J."/>
            <person name="Ma L."/>
            <person name="Liu H."/>
            <person name="Zhou Y."/>
            <person name="Zhao J."/>
            <person name="Fang X."/>
            <person name="Li G."/>
            <person name="Fang L."/>
            <person name="Li Y."/>
            <person name="Liu D."/>
            <person name="Zheng H."/>
            <person name="Zhang Y."/>
            <person name="Qin N."/>
            <person name="Li Z."/>
            <person name="Yang G."/>
            <person name="Yang S."/>
            <person name="Bolund L."/>
            <person name="Kristiansen K."/>
            <person name="Zheng H."/>
            <person name="Li S."/>
            <person name="Zhang X."/>
            <person name="Yang H."/>
            <person name="Wang J."/>
            <person name="Sun R."/>
            <person name="Zhang B."/>
            <person name="Jiang S."/>
            <person name="Wang J."/>
            <person name="Du Y."/>
            <person name="Li S."/>
        </authorList>
    </citation>
    <scope>NUCLEOTIDE SEQUENCE [LARGE SCALE GENOMIC DNA]</scope>
    <source>
        <strain evidence="2">cv. 9930</strain>
    </source>
</reference>
<keyword evidence="2" id="KW-1185">Reference proteome</keyword>
<dbReference type="Proteomes" id="UP000029981">
    <property type="component" value="Chromosome 5"/>
</dbReference>
<accession>A0A0A0KRP6</accession>
<dbReference type="EMBL" id="CM002926">
    <property type="protein sequence ID" value="KGN52293.1"/>
    <property type="molecule type" value="Genomic_DNA"/>
</dbReference>